<proteinExistence type="predicted"/>
<dbReference type="InterPro" id="IPR001878">
    <property type="entry name" value="Znf_CCHC"/>
</dbReference>
<keyword evidence="1" id="KW-0863">Zinc-finger</keyword>
<evidence type="ECO:0000259" key="2">
    <source>
        <dbReference type="PROSITE" id="PS50158"/>
    </source>
</evidence>
<sequence length="141" mass="16292">MLSKGTKDLDKILSFGRTCNVNRGLGYNGVSISSIKRVSCNSCQKSGQTYVHNNLEGRVSGCWFCGKFGHVKTQCYRFLNRVKLVIRHKKYQRDGRRFNQVWIKKHDLFFHDAYTTDEPDNASGDIPLYFDSGYCKHLRDV</sequence>
<accession>A0ABD0ZPT7</accession>
<name>A0ABD0ZPT7_CARAN</name>
<gene>
    <name evidence="3" type="ORF">V5N11_012558</name>
</gene>
<dbReference type="EMBL" id="JBANAX010000789">
    <property type="protein sequence ID" value="KAL1193319.1"/>
    <property type="molecule type" value="Genomic_DNA"/>
</dbReference>
<feature type="domain" description="CCHC-type" evidence="2">
    <location>
        <begin position="62"/>
        <end position="75"/>
    </location>
</feature>
<comment type="caution">
    <text evidence="3">The sequence shown here is derived from an EMBL/GenBank/DDBJ whole genome shotgun (WGS) entry which is preliminary data.</text>
</comment>
<evidence type="ECO:0000313" key="3">
    <source>
        <dbReference type="EMBL" id="KAL1193319.1"/>
    </source>
</evidence>
<protein>
    <recommendedName>
        <fullName evidence="2">CCHC-type domain-containing protein</fullName>
    </recommendedName>
</protein>
<dbReference type="Proteomes" id="UP001558713">
    <property type="component" value="Unassembled WGS sequence"/>
</dbReference>
<organism evidence="3 4">
    <name type="scientific">Cardamine amara subsp. amara</name>
    <dbReference type="NCBI Taxonomy" id="228776"/>
    <lineage>
        <taxon>Eukaryota</taxon>
        <taxon>Viridiplantae</taxon>
        <taxon>Streptophyta</taxon>
        <taxon>Embryophyta</taxon>
        <taxon>Tracheophyta</taxon>
        <taxon>Spermatophyta</taxon>
        <taxon>Magnoliopsida</taxon>
        <taxon>eudicotyledons</taxon>
        <taxon>Gunneridae</taxon>
        <taxon>Pentapetalae</taxon>
        <taxon>rosids</taxon>
        <taxon>malvids</taxon>
        <taxon>Brassicales</taxon>
        <taxon>Brassicaceae</taxon>
        <taxon>Cardamineae</taxon>
        <taxon>Cardamine</taxon>
    </lineage>
</organism>
<keyword evidence="1" id="KW-0862">Zinc</keyword>
<dbReference type="PROSITE" id="PS50158">
    <property type="entry name" value="ZF_CCHC"/>
    <property type="match status" value="1"/>
</dbReference>
<dbReference type="AlphaFoldDB" id="A0ABD0ZPT7"/>
<keyword evidence="4" id="KW-1185">Reference proteome</keyword>
<evidence type="ECO:0000313" key="4">
    <source>
        <dbReference type="Proteomes" id="UP001558713"/>
    </source>
</evidence>
<reference evidence="3 4" key="1">
    <citation type="submission" date="2024-04" db="EMBL/GenBank/DDBJ databases">
        <title>Genome assembly C_amara_ONT_v2.</title>
        <authorList>
            <person name="Yant L."/>
            <person name="Moore C."/>
            <person name="Slenker M."/>
        </authorList>
    </citation>
    <scope>NUCLEOTIDE SEQUENCE [LARGE SCALE GENOMIC DNA]</scope>
    <source>
        <tissue evidence="3">Leaf</tissue>
    </source>
</reference>
<dbReference type="GO" id="GO:0008270">
    <property type="term" value="F:zinc ion binding"/>
    <property type="evidence" value="ECO:0007669"/>
    <property type="project" value="UniProtKB-KW"/>
</dbReference>
<evidence type="ECO:0000256" key="1">
    <source>
        <dbReference type="PROSITE-ProRule" id="PRU00047"/>
    </source>
</evidence>
<keyword evidence="1" id="KW-0479">Metal-binding</keyword>